<gene>
    <name evidence="1" type="ORF">M404DRAFT_26398</name>
</gene>
<organism evidence="1 2">
    <name type="scientific">Pisolithus tinctorius Marx 270</name>
    <dbReference type="NCBI Taxonomy" id="870435"/>
    <lineage>
        <taxon>Eukaryota</taxon>
        <taxon>Fungi</taxon>
        <taxon>Dikarya</taxon>
        <taxon>Basidiomycota</taxon>
        <taxon>Agaricomycotina</taxon>
        <taxon>Agaricomycetes</taxon>
        <taxon>Agaricomycetidae</taxon>
        <taxon>Boletales</taxon>
        <taxon>Sclerodermatineae</taxon>
        <taxon>Pisolithaceae</taxon>
        <taxon>Pisolithus</taxon>
    </lineage>
</organism>
<dbReference type="OrthoDB" id="2691655at2759"/>
<dbReference type="InParanoid" id="A0A0C3P8W8"/>
<accession>A0A0C3P8W8</accession>
<reference evidence="1 2" key="1">
    <citation type="submission" date="2014-04" db="EMBL/GenBank/DDBJ databases">
        <authorList>
            <consortium name="DOE Joint Genome Institute"/>
            <person name="Kuo A."/>
            <person name="Kohler A."/>
            <person name="Costa M.D."/>
            <person name="Nagy L.G."/>
            <person name="Floudas D."/>
            <person name="Copeland A."/>
            <person name="Barry K.W."/>
            <person name="Cichocki N."/>
            <person name="Veneault-Fourrey C."/>
            <person name="LaButti K."/>
            <person name="Lindquist E.A."/>
            <person name="Lipzen A."/>
            <person name="Lundell T."/>
            <person name="Morin E."/>
            <person name="Murat C."/>
            <person name="Sun H."/>
            <person name="Tunlid A."/>
            <person name="Henrissat B."/>
            <person name="Grigoriev I.V."/>
            <person name="Hibbett D.S."/>
            <person name="Martin F."/>
            <person name="Nordberg H.P."/>
            <person name="Cantor M.N."/>
            <person name="Hua S.X."/>
        </authorList>
    </citation>
    <scope>NUCLEOTIDE SEQUENCE [LARGE SCALE GENOMIC DNA]</scope>
    <source>
        <strain evidence="1 2">Marx 270</strain>
    </source>
</reference>
<evidence type="ECO:0000313" key="1">
    <source>
        <dbReference type="EMBL" id="KIO04186.1"/>
    </source>
</evidence>
<dbReference type="AlphaFoldDB" id="A0A0C3P8W8"/>
<dbReference type="HOGENOM" id="CLU_2062430_0_0_1"/>
<dbReference type="Proteomes" id="UP000054217">
    <property type="component" value="Unassembled WGS sequence"/>
</dbReference>
<evidence type="ECO:0008006" key="3">
    <source>
        <dbReference type="Google" id="ProtNLM"/>
    </source>
</evidence>
<keyword evidence="2" id="KW-1185">Reference proteome</keyword>
<proteinExistence type="predicted"/>
<sequence length="119" mass="13751">MTACYGLLPINERESRYSQPKLKLYGLFRALHHYHLYLYSVCHLWVEVDAKYIKGMLNDPDLQPNATVNCWIKAPDALSRCQLTEEEYEEGEADAEEADEWLENILFTDAHPSSVSATR</sequence>
<evidence type="ECO:0000313" key="2">
    <source>
        <dbReference type="Proteomes" id="UP000054217"/>
    </source>
</evidence>
<reference evidence="2" key="2">
    <citation type="submission" date="2015-01" db="EMBL/GenBank/DDBJ databases">
        <title>Evolutionary Origins and Diversification of the Mycorrhizal Mutualists.</title>
        <authorList>
            <consortium name="DOE Joint Genome Institute"/>
            <consortium name="Mycorrhizal Genomics Consortium"/>
            <person name="Kohler A."/>
            <person name="Kuo A."/>
            <person name="Nagy L.G."/>
            <person name="Floudas D."/>
            <person name="Copeland A."/>
            <person name="Barry K.W."/>
            <person name="Cichocki N."/>
            <person name="Veneault-Fourrey C."/>
            <person name="LaButti K."/>
            <person name="Lindquist E.A."/>
            <person name="Lipzen A."/>
            <person name="Lundell T."/>
            <person name="Morin E."/>
            <person name="Murat C."/>
            <person name="Riley R."/>
            <person name="Ohm R."/>
            <person name="Sun H."/>
            <person name="Tunlid A."/>
            <person name="Henrissat B."/>
            <person name="Grigoriev I.V."/>
            <person name="Hibbett D.S."/>
            <person name="Martin F."/>
        </authorList>
    </citation>
    <scope>NUCLEOTIDE SEQUENCE [LARGE SCALE GENOMIC DNA]</scope>
    <source>
        <strain evidence="2">Marx 270</strain>
    </source>
</reference>
<name>A0A0C3P8W8_PISTI</name>
<dbReference type="EMBL" id="KN831972">
    <property type="protein sequence ID" value="KIO04186.1"/>
    <property type="molecule type" value="Genomic_DNA"/>
</dbReference>
<protein>
    <recommendedName>
        <fullName evidence="3">Reverse transcriptase RNase H-like domain-containing protein</fullName>
    </recommendedName>
</protein>